<evidence type="ECO:0000256" key="14">
    <source>
        <dbReference type="SAM" id="MobiDB-lite"/>
    </source>
</evidence>
<feature type="compositionally biased region" description="Basic and acidic residues" evidence="14">
    <location>
        <begin position="2005"/>
        <end position="2014"/>
    </location>
</feature>
<dbReference type="Gene3D" id="3.30.40.10">
    <property type="entry name" value="Zinc/RING finger domain, C3HC4 (zinc finger)"/>
    <property type="match status" value="1"/>
</dbReference>
<feature type="compositionally biased region" description="Basic and acidic residues" evidence="14">
    <location>
        <begin position="1669"/>
        <end position="1683"/>
    </location>
</feature>
<evidence type="ECO:0000256" key="10">
    <source>
        <dbReference type="ARBA" id="ARBA00023117"/>
    </source>
</evidence>
<feature type="region of interest" description="Disordered" evidence="14">
    <location>
        <begin position="1643"/>
        <end position="1702"/>
    </location>
</feature>
<feature type="region of interest" description="Disordered" evidence="14">
    <location>
        <begin position="1"/>
        <end position="36"/>
    </location>
</feature>
<evidence type="ECO:0000256" key="6">
    <source>
        <dbReference type="ARBA" id="ARBA00022801"/>
    </source>
</evidence>
<sequence length="2034" mass="234812">MRRTKQVYYRESSDEDEREVANLTDSNEEDKNVSEDEGDYIPRQIIEEDLLNPDISQILTWRTEKAATNASDTYNIEECEFLVKFKNYSYHNLEWMTYGQLDSYNKRASMKLKRFVQTHQRKNVLPYLKNDFEIPIDNNCLIPERILFTTDMSSVILPENVAKFKGRWEQRCGEICRILLNYVDGINGIRGKVKYGVYFMANIETPEDEALREKQELRHQEEEKANGGEGEGNGEKYEEITLTLVLNKVCGGKYNHPSEFWAQLGQMFKNCITSYPDATSSYRKIGDKLRVLTYHLYKDWYSLFQDKAKDTQRRIVEAEMLKFLELRDEMRKKRREEWKAESVKEREQMKEKEGKDEAGIGGKEDGKENGKEPDEEKKNAQKEGGQSQNPAQPKDGSNNDASITPSNPAPVPSTHDNASMANQARDGTFSTENQQINQNTGGNQGPGGMNPMNQMNQMNQNDSQNNQMMNQHQNMQGGPQGGPMQGQNHGNNRLPSLSSLPINNSMGNQPNMFGPNGIRIPSMFGNQMQMPMGFPANNPFQGGRMVPPNFNPGMMMNNGNMGMVNPAMHAQMLQQNMIKQMQMKGMVPPFNANMPGFHPGMMNMAMGGQMQNPMMARMGLNPQMGMFPPGHPLAMRQNMMNQNFNRNMNNNEMQNESYVPGGIEENAINAITSIDFKAHDVNDLLQVDLDIENRSADVDPGQFNLDWLLMEGETQKDFEESELFTQEELAIILSRAIQFEQLYLVKWTNLSYTEATWEPYSLIQQYDELIEAFEMRNRRIEAEKRDKLTKNTGITKKLIEYLGISEKRRKNQGEDDIDNHLKLFKYRKTLFHDKPDYKVYEKEHGKYPIFKKGQKLKDYQISGCNWLIKSWFDDRNVILADEMGLGKTVQTISYLNYLFTEANVEGPFCVIAPLTTLSHWKKVCDEWTDMNALLYYDQSGAEGRAALRLYEWYYTDIDSECRQTQRYKVLKFNIILTSFEVFCSDLYNVFLDVPFRCIVIDEAHRLKNRAGKTLTLLKEHPCVRVFLLTGTPVQNNTKELFTLLNYIEPLRFREMDRLLENFGDLKNASQVQALQTLLRPFFLRRLKEEVEDSIPPLEETVVEVGLTKLQTVYYKGIYGENKYMLSKLGTNSAKAIHLNNMDIQLRKCCNHLYLLKGVEEELEGKCQTDQEYYQSLLDSSGKLILLDKFIKKYREEGHKMLVFSQFKKMLEIIEIYLRSIGVPFEVLTGSVKSQDRVLSIQRFNDDPSFGVFLLTTRAGGLGINLTSARVVVIFDSDWNPQNDLQAIARAHRIGQIHEVKVYRFITNKTYEEQMFNRASKKLGMEQALFKGSKDMDPTKQGQVGDGKPDQKEIENLLRYGAYAFLDEDGEDIADMNIEDIFEKKTKSKKKKGGKSLNKSTFNVEVYEKKLDKLNDDDFWKEILPNLEVLSVQALEKKLKFERADIIKSEDAQKEFLESLRKLVAQLLETKKGAADVFSTEDDETRLRDLMMKFCKVHKMKAGVREEAKQLLRDLNQSIELLSYEAKFKEEKDEAKKEEESAAEAKAEEPVAQTEEKRGKARVRRKRKANNNVVYDQDNIGDEFEEKEKQKCKRQKKNSDDGDEYVLEDSENPYPSKDGKMPEGEEALGAEYGARGYQVHYNQADPKLNPHRDGSHGYEMGHGSEQQYPSHDHDGASSKDSQKRRDMKRQHKHPHPGMSKHKQQLPLNLNYTEFFPIFCSLCLQKVEDNYSCWKCQGHCGKVYHEECKKRQDVNLHGEVNERARINEWLCWLCTEGKAECFICGSIDFVKWNARKKVPSYIRNNPALSAYHRYGSQGNKEGEGGQQLKPDGTDAQLVDNPVKEPHIIQNEDGPEKETEIKFRFDETPSPETDPVIKCYTGSCPRHYHLACLKKNHHRCLFNLHNQDEFKCSLHFCKHCGQTSEQSLLMQCLKCPISYHMKCSKQERYLKRLSRRHIICSTHYRPPREDAISKEGPTQMKPECLAEEIPAQHPPNVEEVPEEQEGEEGNKEIFKIEKRNVADDSKISVNVRSNEGE</sequence>
<dbReference type="Gene3D" id="3.40.50.10810">
    <property type="entry name" value="Tandem AAA-ATPase domain"/>
    <property type="match status" value="1"/>
</dbReference>
<keyword evidence="12" id="KW-0539">Nucleus</keyword>
<gene>
    <name evidence="18" type="ORF">ECRASSUSDP1_LOCUS16612</name>
</gene>
<dbReference type="InterPro" id="IPR000953">
    <property type="entry name" value="Chromo/chromo_shadow_dom"/>
</dbReference>
<dbReference type="GO" id="GO:0003677">
    <property type="term" value="F:DNA binding"/>
    <property type="evidence" value="ECO:0007669"/>
    <property type="project" value="TreeGrafter"/>
</dbReference>
<feature type="region of interest" description="Disordered" evidence="14">
    <location>
        <begin position="1585"/>
        <end position="1623"/>
    </location>
</feature>
<dbReference type="InterPro" id="IPR001965">
    <property type="entry name" value="Znf_PHD"/>
</dbReference>
<feature type="compositionally biased region" description="Acidic residues" evidence="14">
    <location>
        <begin position="1600"/>
        <end position="1610"/>
    </location>
</feature>
<evidence type="ECO:0000256" key="2">
    <source>
        <dbReference type="ARBA" id="ARBA00022723"/>
    </source>
</evidence>
<dbReference type="SUPFAM" id="SSF47370">
    <property type="entry name" value="Bromodomain"/>
    <property type="match status" value="1"/>
</dbReference>
<feature type="region of interest" description="Disordered" evidence="14">
    <location>
        <begin position="1986"/>
        <end position="2014"/>
    </location>
</feature>
<dbReference type="InterPro" id="IPR014001">
    <property type="entry name" value="Helicase_ATP-bd"/>
</dbReference>
<evidence type="ECO:0000256" key="4">
    <source>
        <dbReference type="ARBA" id="ARBA00022741"/>
    </source>
</evidence>
<keyword evidence="19" id="KW-1185">Reference proteome</keyword>
<evidence type="ECO:0000256" key="13">
    <source>
        <dbReference type="SAM" id="Coils"/>
    </source>
</evidence>
<evidence type="ECO:0000259" key="17">
    <source>
        <dbReference type="PROSITE" id="PS51194"/>
    </source>
</evidence>
<comment type="caution">
    <text evidence="18">The sequence shown here is derived from an EMBL/GenBank/DDBJ whole genome shotgun (WGS) entry which is preliminary data.</text>
</comment>
<dbReference type="Proteomes" id="UP001295684">
    <property type="component" value="Unassembled WGS sequence"/>
</dbReference>
<dbReference type="EMBL" id="CAMPGE010016715">
    <property type="protein sequence ID" value="CAI2375250.1"/>
    <property type="molecule type" value="Genomic_DNA"/>
</dbReference>
<dbReference type="Pfam" id="PF23004">
    <property type="entry name" value="PHDvar_NSD"/>
    <property type="match status" value="1"/>
</dbReference>
<dbReference type="SMART" id="SM00487">
    <property type="entry name" value="DEXDc"/>
    <property type="match status" value="1"/>
</dbReference>
<keyword evidence="11" id="KW-0804">Transcription</keyword>
<feature type="compositionally biased region" description="Basic and acidic residues" evidence="14">
    <location>
        <begin position="334"/>
        <end position="381"/>
    </location>
</feature>
<dbReference type="GO" id="GO:0140658">
    <property type="term" value="F:ATP-dependent chromatin remodeler activity"/>
    <property type="evidence" value="ECO:0007669"/>
    <property type="project" value="TreeGrafter"/>
</dbReference>
<dbReference type="InterPro" id="IPR013083">
    <property type="entry name" value="Znf_RING/FYVE/PHD"/>
</dbReference>
<dbReference type="InterPro" id="IPR023780">
    <property type="entry name" value="Chromo_domain"/>
</dbReference>
<feature type="compositionally biased region" description="Basic residues" evidence="14">
    <location>
        <begin position="1684"/>
        <end position="1702"/>
    </location>
</feature>
<dbReference type="CDD" id="cd18793">
    <property type="entry name" value="SF2_C_SNF"/>
    <property type="match status" value="1"/>
</dbReference>
<dbReference type="PANTHER" id="PTHR45623">
    <property type="entry name" value="CHROMODOMAIN-HELICASE-DNA-BINDING PROTEIN 3-RELATED-RELATED"/>
    <property type="match status" value="1"/>
</dbReference>
<dbReference type="GO" id="GO:0005634">
    <property type="term" value="C:nucleus"/>
    <property type="evidence" value="ECO:0007669"/>
    <property type="project" value="UniProtKB-SubCell"/>
</dbReference>
<dbReference type="GO" id="GO:0005524">
    <property type="term" value="F:ATP binding"/>
    <property type="evidence" value="ECO:0007669"/>
    <property type="project" value="UniProtKB-KW"/>
</dbReference>
<dbReference type="CDD" id="cd15566">
    <property type="entry name" value="PHD3_NSD"/>
    <property type="match status" value="1"/>
</dbReference>
<evidence type="ECO:0000259" key="15">
    <source>
        <dbReference type="PROSITE" id="PS50013"/>
    </source>
</evidence>
<dbReference type="InterPro" id="IPR027417">
    <property type="entry name" value="P-loop_NTPase"/>
</dbReference>
<dbReference type="InterPro" id="IPR023779">
    <property type="entry name" value="Chromodomain_CS"/>
</dbReference>
<keyword evidence="13" id="KW-0175">Coiled coil</keyword>
<dbReference type="InterPro" id="IPR038718">
    <property type="entry name" value="SNF2-like_sf"/>
</dbReference>
<feature type="compositionally biased region" description="Low complexity" evidence="14">
    <location>
        <begin position="485"/>
        <end position="505"/>
    </location>
</feature>
<evidence type="ECO:0000313" key="19">
    <source>
        <dbReference type="Proteomes" id="UP001295684"/>
    </source>
</evidence>
<dbReference type="InterPro" id="IPR001650">
    <property type="entry name" value="Helicase_C-like"/>
</dbReference>
<dbReference type="PROSITE" id="PS50013">
    <property type="entry name" value="CHROMO_2"/>
    <property type="match status" value="1"/>
</dbReference>
<evidence type="ECO:0000313" key="18">
    <source>
        <dbReference type="EMBL" id="CAI2375250.1"/>
    </source>
</evidence>
<keyword evidence="5" id="KW-0863">Zinc-finger</keyword>
<feature type="region of interest" description="Disordered" evidence="14">
    <location>
        <begin position="1532"/>
        <end position="1565"/>
    </location>
</feature>
<dbReference type="PROSITE" id="PS51194">
    <property type="entry name" value="HELICASE_CTER"/>
    <property type="match status" value="1"/>
</dbReference>
<name>A0AAD1XMG7_EUPCR</name>
<evidence type="ECO:0000256" key="9">
    <source>
        <dbReference type="ARBA" id="ARBA00023015"/>
    </source>
</evidence>
<dbReference type="PROSITE" id="PS51192">
    <property type="entry name" value="HELICASE_ATP_BIND_1"/>
    <property type="match status" value="1"/>
</dbReference>
<keyword evidence="6" id="KW-0378">Hydrolase</keyword>
<reference evidence="18" key="1">
    <citation type="submission" date="2023-07" db="EMBL/GenBank/DDBJ databases">
        <authorList>
            <consortium name="AG Swart"/>
            <person name="Singh M."/>
            <person name="Singh A."/>
            <person name="Seah K."/>
            <person name="Emmerich C."/>
        </authorList>
    </citation>
    <scope>NUCLEOTIDE SEQUENCE</scope>
    <source>
        <strain evidence="18">DP1</strain>
    </source>
</reference>
<keyword evidence="7" id="KW-0862">Zinc</keyword>
<keyword evidence="3" id="KW-0677">Repeat</keyword>
<keyword evidence="8" id="KW-0067">ATP-binding</keyword>
<dbReference type="InterPro" id="IPR049730">
    <property type="entry name" value="SNF2/RAD54-like_C"/>
</dbReference>
<keyword evidence="4" id="KW-0547">Nucleotide-binding</keyword>
<dbReference type="Pfam" id="PF00176">
    <property type="entry name" value="SNF2-rel_dom"/>
    <property type="match status" value="1"/>
</dbReference>
<dbReference type="GO" id="GO:0003682">
    <property type="term" value="F:chromatin binding"/>
    <property type="evidence" value="ECO:0007669"/>
    <property type="project" value="TreeGrafter"/>
</dbReference>
<dbReference type="Gene3D" id="2.40.50.40">
    <property type="match status" value="2"/>
</dbReference>
<dbReference type="GO" id="GO:0000785">
    <property type="term" value="C:chromatin"/>
    <property type="evidence" value="ECO:0007669"/>
    <property type="project" value="TreeGrafter"/>
</dbReference>
<dbReference type="SMART" id="SM00249">
    <property type="entry name" value="PHD"/>
    <property type="match status" value="2"/>
</dbReference>
<keyword evidence="9" id="KW-0805">Transcription regulation</keyword>
<dbReference type="PANTHER" id="PTHR45623:SF11">
    <property type="entry name" value="KISMET, ISOFORM C"/>
    <property type="match status" value="1"/>
</dbReference>
<dbReference type="SMART" id="SM00298">
    <property type="entry name" value="CHROMO"/>
    <property type="match status" value="2"/>
</dbReference>
<proteinExistence type="predicted"/>
<evidence type="ECO:0000256" key="7">
    <source>
        <dbReference type="ARBA" id="ARBA00022833"/>
    </source>
</evidence>
<dbReference type="PROSITE" id="PS00598">
    <property type="entry name" value="CHROMO_1"/>
    <property type="match status" value="1"/>
</dbReference>
<evidence type="ECO:0000256" key="11">
    <source>
        <dbReference type="ARBA" id="ARBA00023163"/>
    </source>
</evidence>
<dbReference type="InterPro" id="IPR055197">
    <property type="entry name" value="PHDvar_NSD"/>
</dbReference>
<dbReference type="GO" id="GO:0008270">
    <property type="term" value="F:zinc ion binding"/>
    <property type="evidence" value="ECO:0007669"/>
    <property type="project" value="UniProtKB-KW"/>
</dbReference>
<evidence type="ECO:0000256" key="5">
    <source>
        <dbReference type="ARBA" id="ARBA00022771"/>
    </source>
</evidence>
<feature type="domain" description="Helicase C-terminal" evidence="17">
    <location>
        <begin position="1185"/>
        <end position="1336"/>
    </location>
</feature>
<dbReference type="InterPro" id="IPR036427">
    <property type="entry name" value="Bromodomain-like_sf"/>
</dbReference>
<accession>A0AAD1XMG7</accession>
<keyword evidence="2" id="KW-0479">Metal-binding</keyword>
<dbReference type="SMART" id="SM00490">
    <property type="entry name" value="HELICc"/>
    <property type="match status" value="1"/>
</dbReference>
<dbReference type="InterPro" id="IPR000330">
    <property type="entry name" value="SNF2_N"/>
</dbReference>
<feature type="domain" description="Chromo" evidence="15">
    <location>
        <begin position="724"/>
        <end position="785"/>
    </location>
</feature>
<feature type="compositionally biased region" description="Low complexity" evidence="14">
    <location>
        <begin position="449"/>
        <end position="477"/>
    </location>
</feature>
<dbReference type="Pfam" id="PF00385">
    <property type="entry name" value="Chromo"/>
    <property type="match status" value="1"/>
</dbReference>
<feature type="domain" description="Helicase ATP-binding" evidence="16">
    <location>
        <begin position="868"/>
        <end position="1050"/>
    </location>
</feature>
<evidence type="ECO:0000256" key="3">
    <source>
        <dbReference type="ARBA" id="ARBA00022737"/>
    </source>
</evidence>
<dbReference type="GO" id="GO:0016887">
    <property type="term" value="F:ATP hydrolysis activity"/>
    <property type="evidence" value="ECO:0007669"/>
    <property type="project" value="TreeGrafter"/>
</dbReference>
<feature type="coiled-coil region" evidence="13">
    <location>
        <begin position="1396"/>
        <end position="1451"/>
    </location>
</feature>
<evidence type="ECO:0000256" key="1">
    <source>
        <dbReference type="ARBA" id="ARBA00004123"/>
    </source>
</evidence>
<dbReference type="Pfam" id="PF00271">
    <property type="entry name" value="Helicase_C"/>
    <property type="match status" value="1"/>
</dbReference>
<dbReference type="Gene3D" id="1.20.920.10">
    <property type="entry name" value="Bromodomain-like"/>
    <property type="match status" value="1"/>
</dbReference>
<evidence type="ECO:0000256" key="12">
    <source>
        <dbReference type="ARBA" id="ARBA00023242"/>
    </source>
</evidence>
<evidence type="ECO:0000259" key="16">
    <source>
        <dbReference type="PROSITE" id="PS51192"/>
    </source>
</evidence>
<protein>
    <submittedName>
        <fullName evidence="18">Uncharacterized protein</fullName>
    </submittedName>
</protein>
<keyword evidence="10" id="KW-0103">Bromodomain</keyword>
<dbReference type="SUPFAM" id="SSF54160">
    <property type="entry name" value="Chromo domain-like"/>
    <property type="match status" value="2"/>
</dbReference>
<dbReference type="InterPro" id="IPR016197">
    <property type="entry name" value="Chromo-like_dom_sf"/>
</dbReference>
<feature type="compositionally biased region" description="Basic and acidic residues" evidence="14">
    <location>
        <begin position="1532"/>
        <end position="1557"/>
    </location>
</feature>
<feature type="region of interest" description="Disordered" evidence="14">
    <location>
        <begin position="334"/>
        <end position="421"/>
    </location>
</feature>
<dbReference type="Gene3D" id="3.40.50.300">
    <property type="entry name" value="P-loop containing nucleotide triphosphate hydrolases"/>
    <property type="match status" value="1"/>
</dbReference>
<feature type="region of interest" description="Disordered" evidence="14">
    <location>
        <begin position="433"/>
        <end position="507"/>
    </location>
</feature>
<dbReference type="GO" id="GO:0042393">
    <property type="term" value="F:histone binding"/>
    <property type="evidence" value="ECO:0007669"/>
    <property type="project" value="TreeGrafter"/>
</dbReference>
<feature type="compositionally biased region" description="Polar residues" evidence="14">
    <location>
        <begin position="384"/>
        <end position="406"/>
    </location>
</feature>
<evidence type="ECO:0000256" key="8">
    <source>
        <dbReference type="ARBA" id="ARBA00022840"/>
    </source>
</evidence>
<organism evidence="18 19">
    <name type="scientific">Euplotes crassus</name>
    <dbReference type="NCBI Taxonomy" id="5936"/>
    <lineage>
        <taxon>Eukaryota</taxon>
        <taxon>Sar</taxon>
        <taxon>Alveolata</taxon>
        <taxon>Ciliophora</taxon>
        <taxon>Intramacronucleata</taxon>
        <taxon>Spirotrichea</taxon>
        <taxon>Hypotrichia</taxon>
        <taxon>Euplotida</taxon>
        <taxon>Euplotidae</taxon>
        <taxon>Moneuplotes</taxon>
    </lineage>
</organism>
<comment type="subcellular location">
    <subcellularLocation>
        <location evidence="1">Nucleus</location>
    </subcellularLocation>
</comment>
<dbReference type="SUPFAM" id="SSF52540">
    <property type="entry name" value="P-loop containing nucleoside triphosphate hydrolases"/>
    <property type="match status" value="2"/>
</dbReference>